<evidence type="ECO:0000256" key="1">
    <source>
        <dbReference type="ARBA" id="ARBA00001917"/>
    </source>
</evidence>
<dbReference type="OrthoDB" id="5293996at2"/>
<dbReference type="Pfam" id="PF01613">
    <property type="entry name" value="Flavin_Reduct"/>
    <property type="match status" value="1"/>
</dbReference>
<accession>A0A1E5IRD7</accession>
<evidence type="ECO:0000313" key="7">
    <source>
        <dbReference type="Proteomes" id="UP000095230"/>
    </source>
</evidence>
<dbReference type="GO" id="GO:0016646">
    <property type="term" value="F:oxidoreductase activity, acting on the CH-NH group of donors, NAD or NADP as acceptor"/>
    <property type="evidence" value="ECO:0007669"/>
    <property type="project" value="UniProtKB-ARBA"/>
</dbReference>
<name>A0A1E5IRD7_SHECO</name>
<dbReference type="PANTHER" id="PTHR33798">
    <property type="entry name" value="FLAVOPROTEIN OXYGENASE"/>
    <property type="match status" value="1"/>
</dbReference>
<organism evidence="6 7">
    <name type="scientific">Shewanella colwelliana</name>
    <name type="common">Alteromonas colwelliana</name>
    <dbReference type="NCBI Taxonomy" id="23"/>
    <lineage>
        <taxon>Bacteria</taxon>
        <taxon>Pseudomonadati</taxon>
        <taxon>Pseudomonadota</taxon>
        <taxon>Gammaproteobacteria</taxon>
        <taxon>Alteromonadales</taxon>
        <taxon>Shewanellaceae</taxon>
        <taxon>Shewanella</taxon>
    </lineage>
</organism>
<evidence type="ECO:0000259" key="5">
    <source>
        <dbReference type="Pfam" id="PF01613"/>
    </source>
</evidence>
<keyword evidence="3" id="KW-0288">FMN</keyword>
<dbReference type="EMBL" id="MCBT01000044">
    <property type="protein sequence ID" value="OEG73091.1"/>
    <property type="molecule type" value="Genomic_DNA"/>
</dbReference>
<dbReference type="SUPFAM" id="SSF50475">
    <property type="entry name" value="FMN-binding split barrel"/>
    <property type="match status" value="1"/>
</dbReference>
<dbReference type="InterPro" id="IPR012349">
    <property type="entry name" value="Split_barrel_FMN-bd"/>
</dbReference>
<dbReference type="STRING" id="23.BEL05_06765"/>
<feature type="domain" description="Flavin reductase like" evidence="5">
    <location>
        <begin position="37"/>
        <end position="171"/>
    </location>
</feature>
<dbReference type="Gene3D" id="2.30.110.10">
    <property type="entry name" value="Electron Transport, Fmn-binding Protein, Chain A"/>
    <property type="match status" value="1"/>
</dbReference>
<comment type="caution">
    <text evidence="6">The sequence shown here is derived from an EMBL/GenBank/DDBJ whole genome shotgun (WGS) entry which is preliminary data.</text>
</comment>
<sequence>MVNQTIHIDQNQLSSLEHRYRAHLVNSLSGFKSANLIGSVSELGQTNLAIVSSVIHLGADPALVGFISRPHSVARDTLSNIIATSCYTINQVNSDIWQQAHQTSARYETDQCEFDAVGLTPAYHEGVLAPFVAQSRLKYAVKLESVETIALNQTLLVIGSITDILLDDMAFKSDGSVDIERLNSVCVSGLDSYHRTERLGRLSYAKPDKPLTLIDDY</sequence>
<evidence type="ECO:0000256" key="4">
    <source>
        <dbReference type="ARBA" id="ARBA00038054"/>
    </source>
</evidence>
<protein>
    <submittedName>
        <fullName evidence="6">Flavin oxidoreductase</fullName>
    </submittedName>
</protein>
<evidence type="ECO:0000256" key="3">
    <source>
        <dbReference type="ARBA" id="ARBA00022643"/>
    </source>
</evidence>
<dbReference type="AlphaFoldDB" id="A0A1E5IRD7"/>
<comment type="cofactor">
    <cofactor evidence="1">
        <name>FMN</name>
        <dbReference type="ChEBI" id="CHEBI:58210"/>
    </cofactor>
</comment>
<gene>
    <name evidence="6" type="ORF">BEL05_06765</name>
</gene>
<reference evidence="6 7" key="1">
    <citation type="submission" date="2016-07" db="EMBL/GenBank/DDBJ databases">
        <title>Whole-genome of two Shewanella species isolated from a digestive organ of sea cucumber Apostichopus japonicus Selenka 1867.</title>
        <authorList>
            <person name="Hong H.-H."/>
            <person name="Choi H."/>
            <person name="Cheon S."/>
            <person name="Oh J.-S."/>
            <person name="Lee H.-G."/>
            <person name="Park C."/>
        </authorList>
    </citation>
    <scope>NUCLEOTIDE SEQUENCE [LARGE SCALE GENOMIC DNA]</scope>
    <source>
        <strain evidence="6 7">CSB03KR</strain>
    </source>
</reference>
<dbReference type="PANTHER" id="PTHR33798:SF5">
    <property type="entry name" value="FLAVIN REDUCTASE LIKE DOMAIN-CONTAINING PROTEIN"/>
    <property type="match status" value="1"/>
</dbReference>
<comment type="similarity">
    <text evidence="4">Belongs to the flavoredoxin family.</text>
</comment>
<dbReference type="GO" id="GO:0010181">
    <property type="term" value="F:FMN binding"/>
    <property type="evidence" value="ECO:0007669"/>
    <property type="project" value="InterPro"/>
</dbReference>
<keyword evidence="2" id="KW-0285">Flavoprotein</keyword>
<dbReference type="Proteomes" id="UP000095230">
    <property type="component" value="Unassembled WGS sequence"/>
</dbReference>
<dbReference type="InterPro" id="IPR002563">
    <property type="entry name" value="Flavin_Rdtase-like_dom"/>
</dbReference>
<evidence type="ECO:0000313" key="6">
    <source>
        <dbReference type="EMBL" id="OEG73091.1"/>
    </source>
</evidence>
<proteinExistence type="inferred from homology"/>
<evidence type="ECO:0000256" key="2">
    <source>
        <dbReference type="ARBA" id="ARBA00022630"/>
    </source>
</evidence>